<proteinExistence type="predicted"/>
<accession>A0A6B3C681</accession>
<dbReference type="EMBL" id="JAAGLU010000065">
    <property type="protein sequence ID" value="NEC92315.1"/>
    <property type="molecule type" value="Genomic_DNA"/>
</dbReference>
<sequence length="300" mass="34724">MTHEPEAAPWFIEHLREYTESDSGPEMEQLGRSMRLLRFAVFAQTEYPYATTFPNDMAAGACMAQAFEQLEAATVMLSYGFYGVVRNILRSVYESAGLGRTLAKEVAMAEKWLRKNQWWPDSVVRQWLEDNRVVSVEKVQLYRNYYREASAWTHPTATSCMGQFTPTDTALVLTPGTIFDAERSRLMTAEITSTAVFVCFALRNSVVDEEAIDPGWRRDLYELAREQSGEALPHLDRDWTTEQETYDTVMSRLQDVSVLEEVLNNHPHSWRNLKKNAVPDTSATRWWPRFCRSWRRRGRA</sequence>
<reference evidence="1" key="1">
    <citation type="submission" date="2020-01" db="EMBL/GenBank/DDBJ databases">
        <title>Insect and environment-associated Actinomycetes.</title>
        <authorList>
            <person name="Currrie C."/>
            <person name="Chevrette M."/>
            <person name="Carlson C."/>
            <person name="Stubbendieck R."/>
            <person name="Wendt-Pienkowski E."/>
        </authorList>
    </citation>
    <scope>NUCLEOTIDE SEQUENCE</scope>
    <source>
        <strain evidence="1">SID12501</strain>
    </source>
</reference>
<organism evidence="1">
    <name type="scientific">Streptomyces sp. SID12501</name>
    <dbReference type="NCBI Taxonomy" id="2706042"/>
    <lineage>
        <taxon>Bacteria</taxon>
        <taxon>Bacillati</taxon>
        <taxon>Actinomycetota</taxon>
        <taxon>Actinomycetes</taxon>
        <taxon>Kitasatosporales</taxon>
        <taxon>Streptomycetaceae</taxon>
        <taxon>Streptomyces</taxon>
    </lineage>
</organism>
<gene>
    <name evidence="1" type="ORF">G3I71_42635</name>
</gene>
<dbReference type="RefSeq" id="WP_164323844.1">
    <property type="nucleotide sequence ID" value="NZ_JAAGLU010000065.1"/>
</dbReference>
<dbReference type="AlphaFoldDB" id="A0A6B3C681"/>
<evidence type="ECO:0000313" key="1">
    <source>
        <dbReference type="EMBL" id="NEC92315.1"/>
    </source>
</evidence>
<comment type="caution">
    <text evidence="1">The sequence shown here is derived from an EMBL/GenBank/DDBJ whole genome shotgun (WGS) entry which is preliminary data.</text>
</comment>
<name>A0A6B3C681_9ACTN</name>
<protein>
    <submittedName>
        <fullName evidence="1">Uncharacterized protein</fullName>
    </submittedName>
</protein>